<keyword evidence="10 13" id="KW-0472">Membrane</keyword>
<sequence length="493" mass="53940">MVSTANLIILGITAVYLLVVLGVGQLASRVTSTSREDFLMADRSFNTVVLLAALFATNMTAVVMIGAPGLAYRAGAGAYGFFVALFAFLFPVFVMTLGYRIWLVGKEFGHITPGQILNHRWDADYLGILLLVLFTIWTVPYILVGVQGAGITLEAITDGLIPYWLGALVTLAVVAVYVYQGGMRGTGWTNTFQGAVFILFLLAIFVWIPTRLGGFQAATQAVAQINDGVFLNRAGIPPFGPKVWFSQALVVSFGAFVYPHLFIRYMTAKSITTLKNISVLYPVAVVLVWTPAVLLGFWGIAQFPELANTDFVLPTMVAELLPVWAIGFALAGILAALMSSIDGQVLTLSTMFSEDVVREFFDRSEEEEVWYSRVFLVVIFAAAYVGALLTRESIVDTATFAFSGFALMFFPIIVAFYWRRSTKETAYAGLLWGFAGIWAFELGLLPPALTFGYLPFVPVLASQLALMGVVTYATSVPEGAPVEKYERLFEDVW</sequence>
<dbReference type="PROSITE" id="PS50283">
    <property type="entry name" value="NA_SOLUT_SYMP_3"/>
    <property type="match status" value="1"/>
</dbReference>
<evidence type="ECO:0000256" key="7">
    <source>
        <dbReference type="ARBA" id="ARBA00022989"/>
    </source>
</evidence>
<evidence type="ECO:0000256" key="12">
    <source>
        <dbReference type="RuleBase" id="RU362091"/>
    </source>
</evidence>
<dbReference type="AlphaFoldDB" id="A0ABD5RXK3"/>
<evidence type="ECO:0000256" key="11">
    <source>
        <dbReference type="ARBA" id="ARBA00023201"/>
    </source>
</evidence>
<feature type="transmembrane region" description="Helical" evidence="13">
    <location>
        <begin position="191"/>
        <end position="208"/>
    </location>
</feature>
<feature type="transmembrane region" description="Helical" evidence="13">
    <location>
        <begin position="400"/>
        <end position="418"/>
    </location>
</feature>
<keyword evidence="5 13" id="KW-0812">Transmembrane</keyword>
<feature type="transmembrane region" description="Helical" evidence="13">
    <location>
        <begin position="48"/>
        <end position="72"/>
    </location>
</feature>
<evidence type="ECO:0000256" key="9">
    <source>
        <dbReference type="ARBA" id="ARBA00023065"/>
    </source>
</evidence>
<protein>
    <submittedName>
        <fullName evidence="14">Sodium:solute symporter</fullName>
    </submittedName>
</protein>
<keyword evidence="6" id="KW-0769">Symport</keyword>
<feature type="transmembrane region" description="Helical" evidence="13">
    <location>
        <begin position="78"/>
        <end position="102"/>
    </location>
</feature>
<evidence type="ECO:0000313" key="15">
    <source>
        <dbReference type="Proteomes" id="UP001596328"/>
    </source>
</evidence>
<dbReference type="GO" id="GO:0005886">
    <property type="term" value="C:plasma membrane"/>
    <property type="evidence" value="ECO:0007669"/>
    <property type="project" value="UniProtKB-SubCell"/>
</dbReference>
<comment type="subcellular location">
    <subcellularLocation>
        <location evidence="1">Cell membrane</location>
        <topology evidence="1">Multi-pass membrane protein</topology>
    </subcellularLocation>
</comment>
<evidence type="ECO:0000256" key="10">
    <source>
        <dbReference type="ARBA" id="ARBA00023136"/>
    </source>
</evidence>
<dbReference type="InterPro" id="IPR038377">
    <property type="entry name" value="Na/Glc_symporter_sf"/>
</dbReference>
<dbReference type="Proteomes" id="UP001596328">
    <property type="component" value="Unassembled WGS sequence"/>
</dbReference>
<accession>A0ABD5RXK3</accession>
<dbReference type="PANTHER" id="PTHR48086:SF3">
    <property type="entry name" value="SODIUM_PROLINE SYMPORTER"/>
    <property type="match status" value="1"/>
</dbReference>
<dbReference type="CDD" id="cd10322">
    <property type="entry name" value="SLC5sbd"/>
    <property type="match status" value="1"/>
</dbReference>
<keyword evidence="7 13" id="KW-1133">Transmembrane helix</keyword>
<feature type="transmembrane region" description="Helical" evidence="13">
    <location>
        <begin position="6"/>
        <end position="27"/>
    </location>
</feature>
<organism evidence="14 15">
    <name type="scientific">Halobium palmae</name>
    <dbReference type="NCBI Taxonomy" id="1776492"/>
    <lineage>
        <taxon>Archaea</taxon>
        <taxon>Methanobacteriati</taxon>
        <taxon>Methanobacteriota</taxon>
        <taxon>Stenosarchaea group</taxon>
        <taxon>Halobacteria</taxon>
        <taxon>Halobacteriales</taxon>
        <taxon>Haloferacaceae</taxon>
        <taxon>Halobium</taxon>
    </lineage>
</organism>
<keyword evidence="3" id="KW-0813">Transport</keyword>
<gene>
    <name evidence="14" type="ORF">ACFQE1_04590</name>
</gene>
<dbReference type="GO" id="GO:0006814">
    <property type="term" value="P:sodium ion transport"/>
    <property type="evidence" value="ECO:0007669"/>
    <property type="project" value="UniProtKB-KW"/>
</dbReference>
<evidence type="ECO:0000256" key="4">
    <source>
        <dbReference type="ARBA" id="ARBA00022475"/>
    </source>
</evidence>
<name>A0ABD5RXK3_9EURY</name>
<evidence type="ECO:0000313" key="14">
    <source>
        <dbReference type="EMBL" id="MFC6723673.1"/>
    </source>
</evidence>
<reference evidence="14 15" key="1">
    <citation type="journal article" date="2019" name="Int. J. Syst. Evol. Microbiol.">
        <title>The Global Catalogue of Microorganisms (GCM) 10K type strain sequencing project: providing services to taxonomists for standard genome sequencing and annotation.</title>
        <authorList>
            <consortium name="The Broad Institute Genomics Platform"/>
            <consortium name="The Broad Institute Genome Sequencing Center for Infectious Disease"/>
            <person name="Wu L."/>
            <person name="Ma J."/>
        </authorList>
    </citation>
    <scope>NUCLEOTIDE SEQUENCE [LARGE SCALE GENOMIC DNA]</scope>
    <source>
        <strain evidence="14 15">NBRC 111368</strain>
    </source>
</reference>
<feature type="transmembrane region" description="Helical" evidence="13">
    <location>
        <begin position="321"/>
        <end position="341"/>
    </location>
</feature>
<evidence type="ECO:0000256" key="8">
    <source>
        <dbReference type="ARBA" id="ARBA00023053"/>
    </source>
</evidence>
<feature type="transmembrane region" description="Helical" evidence="13">
    <location>
        <begin position="163"/>
        <end position="179"/>
    </location>
</feature>
<feature type="transmembrane region" description="Helical" evidence="13">
    <location>
        <begin position="123"/>
        <end position="143"/>
    </location>
</feature>
<evidence type="ECO:0000256" key="6">
    <source>
        <dbReference type="ARBA" id="ARBA00022847"/>
    </source>
</evidence>
<feature type="transmembrane region" description="Helical" evidence="13">
    <location>
        <begin position="244"/>
        <end position="267"/>
    </location>
</feature>
<comment type="similarity">
    <text evidence="2 12">Belongs to the sodium:solute symporter (SSF) (TC 2.A.21) family.</text>
</comment>
<feature type="transmembrane region" description="Helical" evidence="13">
    <location>
        <begin position="425"/>
        <end position="445"/>
    </location>
</feature>
<feature type="transmembrane region" description="Helical" evidence="13">
    <location>
        <begin position="370"/>
        <end position="388"/>
    </location>
</feature>
<evidence type="ECO:0000256" key="3">
    <source>
        <dbReference type="ARBA" id="ARBA00022448"/>
    </source>
</evidence>
<keyword evidence="8" id="KW-0915">Sodium</keyword>
<dbReference type="Pfam" id="PF00474">
    <property type="entry name" value="SSF"/>
    <property type="match status" value="1"/>
</dbReference>
<comment type="caution">
    <text evidence="14">The sequence shown here is derived from an EMBL/GenBank/DDBJ whole genome shotgun (WGS) entry which is preliminary data.</text>
</comment>
<dbReference type="InterPro" id="IPR001734">
    <property type="entry name" value="Na/solute_symporter"/>
</dbReference>
<evidence type="ECO:0000256" key="1">
    <source>
        <dbReference type="ARBA" id="ARBA00004651"/>
    </source>
</evidence>
<dbReference type="PANTHER" id="PTHR48086">
    <property type="entry name" value="SODIUM/PROLINE SYMPORTER-RELATED"/>
    <property type="match status" value="1"/>
</dbReference>
<keyword evidence="9" id="KW-0406">Ion transport</keyword>
<keyword evidence="4" id="KW-1003">Cell membrane</keyword>
<keyword evidence="11" id="KW-0739">Sodium transport</keyword>
<proteinExistence type="inferred from homology"/>
<evidence type="ECO:0000256" key="2">
    <source>
        <dbReference type="ARBA" id="ARBA00006434"/>
    </source>
</evidence>
<evidence type="ECO:0000256" key="5">
    <source>
        <dbReference type="ARBA" id="ARBA00022692"/>
    </source>
</evidence>
<dbReference type="Gene3D" id="1.20.1730.10">
    <property type="entry name" value="Sodium/glucose cotransporter"/>
    <property type="match status" value="1"/>
</dbReference>
<dbReference type="GO" id="GO:0015293">
    <property type="term" value="F:symporter activity"/>
    <property type="evidence" value="ECO:0007669"/>
    <property type="project" value="UniProtKB-KW"/>
</dbReference>
<dbReference type="EMBL" id="JBHSWU010000034">
    <property type="protein sequence ID" value="MFC6723673.1"/>
    <property type="molecule type" value="Genomic_DNA"/>
</dbReference>
<feature type="transmembrane region" description="Helical" evidence="13">
    <location>
        <begin position="279"/>
        <end position="301"/>
    </location>
</feature>
<dbReference type="InterPro" id="IPR050277">
    <property type="entry name" value="Sodium:Solute_Symporter"/>
</dbReference>
<keyword evidence="15" id="KW-1185">Reference proteome</keyword>
<evidence type="ECO:0000256" key="13">
    <source>
        <dbReference type="SAM" id="Phobius"/>
    </source>
</evidence>